<evidence type="ECO:0008006" key="3">
    <source>
        <dbReference type="Google" id="ProtNLM"/>
    </source>
</evidence>
<accession>A0A0C3RYF1</accession>
<dbReference type="EMBL" id="KN840503">
    <property type="protein sequence ID" value="KIP07141.1"/>
    <property type="molecule type" value="Genomic_DNA"/>
</dbReference>
<dbReference type="Gene3D" id="3.80.10.10">
    <property type="entry name" value="Ribonuclease Inhibitor"/>
    <property type="match status" value="1"/>
</dbReference>
<organism evidence="1 2">
    <name type="scientific">Phlebiopsis gigantea (strain 11061_1 CR5-6)</name>
    <name type="common">White-rot fungus</name>
    <name type="synonym">Peniophora gigantea</name>
    <dbReference type="NCBI Taxonomy" id="745531"/>
    <lineage>
        <taxon>Eukaryota</taxon>
        <taxon>Fungi</taxon>
        <taxon>Dikarya</taxon>
        <taxon>Basidiomycota</taxon>
        <taxon>Agaricomycotina</taxon>
        <taxon>Agaricomycetes</taxon>
        <taxon>Polyporales</taxon>
        <taxon>Phanerochaetaceae</taxon>
        <taxon>Phlebiopsis</taxon>
    </lineage>
</organism>
<dbReference type="InterPro" id="IPR032675">
    <property type="entry name" value="LRR_dom_sf"/>
</dbReference>
<gene>
    <name evidence="1" type="ORF">PHLGIDRAFT_513189</name>
</gene>
<reference evidence="1 2" key="1">
    <citation type="journal article" date="2014" name="PLoS Genet.">
        <title>Analysis of the Phlebiopsis gigantea genome, transcriptome and secretome provides insight into its pioneer colonization strategies of wood.</title>
        <authorList>
            <person name="Hori C."/>
            <person name="Ishida T."/>
            <person name="Igarashi K."/>
            <person name="Samejima M."/>
            <person name="Suzuki H."/>
            <person name="Master E."/>
            <person name="Ferreira P."/>
            <person name="Ruiz-Duenas F.J."/>
            <person name="Held B."/>
            <person name="Canessa P."/>
            <person name="Larrondo L.F."/>
            <person name="Schmoll M."/>
            <person name="Druzhinina I.S."/>
            <person name="Kubicek C.P."/>
            <person name="Gaskell J.A."/>
            <person name="Kersten P."/>
            <person name="St John F."/>
            <person name="Glasner J."/>
            <person name="Sabat G."/>
            <person name="Splinter BonDurant S."/>
            <person name="Syed K."/>
            <person name="Yadav J."/>
            <person name="Mgbeahuruike A.C."/>
            <person name="Kovalchuk A."/>
            <person name="Asiegbu F.O."/>
            <person name="Lackner G."/>
            <person name="Hoffmeister D."/>
            <person name="Rencoret J."/>
            <person name="Gutierrez A."/>
            <person name="Sun H."/>
            <person name="Lindquist E."/>
            <person name="Barry K."/>
            <person name="Riley R."/>
            <person name="Grigoriev I.V."/>
            <person name="Henrissat B."/>
            <person name="Kues U."/>
            <person name="Berka R.M."/>
            <person name="Martinez A.T."/>
            <person name="Covert S.F."/>
            <person name="Blanchette R.A."/>
            <person name="Cullen D."/>
        </authorList>
    </citation>
    <scope>NUCLEOTIDE SEQUENCE [LARGE SCALE GENOMIC DNA]</scope>
    <source>
        <strain evidence="1 2">11061_1 CR5-6</strain>
    </source>
</reference>
<protein>
    <recommendedName>
        <fullName evidence="3">F-box domain-containing protein</fullName>
    </recommendedName>
</protein>
<evidence type="ECO:0000313" key="1">
    <source>
        <dbReference type="EMBL" id="KIP07141.1"/>
    </source>
</evidence>
<proteinExistence type="predicted"/>
<dbReference type="Proteomes" id="UP000053257">
    <property type="component" value="Unassembled WGS sequence"/>
</dbReference>
<dbReference type="HOGENOM" id="CLU_650706_0_0_1"/>
<name>A0A0C3RYF1_PHLG1</name>
<dbReference type="OrthoDB" id="2791293at2759"/>
<evidence type="ECO:0000313" key="2">
    <source>
        <dbReference type="Proteomes" id="UP000053257"/>
    </source>
</evidence>
<keyword evidence="2" id="KW-1185">Reference proteome</keyword>
<feature type="non-terminal residue" evidence="1">
    <location>
        <position position="1"/>
    </location>
</feature>
<dbReference type="STRING" id="745531.A0A0C3RYF1"/>
<dbReference type="AlphaFoldDB" id="A0A0C3RYF1"/>
<sequence length="420" mass="46354">MPSQPSFPHEVHDYIIDFLFDDKKALSTCSLVSHEWKVTSQYHLFRAVQVCHPTKVSAFNSFLRGAAHLRGFVRDLTLRGSGVSNGTSFDDQLLVTVRDISFLASQVPRLKSLSIDGMWWSDTTPAESQETIAHEAIARAASRLRRLSIRKIFTTPDALLDTICLFPAIAHLDIERVYWTHDIDRRAAAAAPCAPDATHALPTLGSLRVGPGSTYSMLCCFLPLVAKRMDVAALGTLALEFEHFDAGEELLAFLRTVAPYLRHLSLKFGKYAMSGNAAGAGLKELRLSSLSALQSFQVYLPGEDDDAPHPPRSWTLLRSILPLLPPSVSDLTVVHEMQLEVLRSRLSNVDWELVDNLLAGPAFGALADVTIRATATGARRFCCFPSDDLWDYPEGNHEQTQAFFAQNLPQLTARGILSVV</sequence>